<evidence type="ECO:0000256" key="1">
    <source>
        <dbReference type="SAM" id="MobiDB-lite"/>
    </source>
</evidence>
<name>A0A7Y0AJ31_9BACT</name>
<sequence length="239" mass="25320">MKSSLLLLAGFAALSLSSCSSNSTTETATTTTPADSTGATATTTTTRTYTDADYRSRGDRMATRFASQNKISDAATLAKLKTAYYNRAKRYDEMIAKFKADTAGMATAKRDYMKANDQEFQTILLVPAQYQAYQSSQNDYDEANNLDTTDQTAAASSATMPSADSTSSSMSTSSSSNMNSGTSGSGTPTTAGKVMRANGMLGPDNTVEKSKTKLENGAKVKVKDGDVKVKTADGEKMKM</sequence>
<proteinExistence type="predicted"/>
<dbReference type="AlphaFoldDB" id="A0A7Y0AJ31"/>
<evidence type="ECO:0000313" key="3">
    <source>
        <dbReference type="EMBL" id="NML68030.1"/>
    </source>
</evidence>
<evidence type="ECO:0008006" key="5">
    <source>
        <dbReference type="Google" id="ProtNLM"/>
    </source>
</evidence>
<feature type="region of interest" description="Disordered" evidence="1">
    <location>
        <begin position="153"/>
        <end position="219"/>
    </location>
</feature>
<feature type="chain" id="PRO_5031508120" description="Lipoprotein" evidence="2">
    <location>
        <begin position="24"/>
        <end position="239"/>
    </location>
</feature>
<keyword evidence="2" id="KW-0732">Signal</keyword>
<dbReference type="Proteomes" id="UP000559626">
    <property type="component" value="Unassembled WGS sequence"/>
</dbReference>
<comment type="caution">
    <text evidence="3">The sequence shown here is derived from an EMBL/GenBank/DDBJ whole genome shotgun (WGS) entry which is preliminary data.</text>
</comment>
<feature type="signal peptide" evidence="2">
    <location>
        <begin position="1"/>
        <end position="23"/>
    </location>
</feature>
<organism evidence="3 4">
    <name type="scientific">Hymenobacter polaris</name>
    <dbReference type="NCBI Taxonomy" id="2682546"/>
    <lineage>
        <taxon>Bacteria</taxon>
        <taxon>Pseudomonadati</taxon>
        <taxon>Bacteroidota</taxon>
        <taxon>Cytophagia</taxon>
        <taxon>Cytophagales</taxon>
        <taxon>Hymenobacteraceae</taxon>
        <taxon>Hymenobacter</taxon>
    </lineage>
</organism>
<keyword evidence="4" id="KW-1185">Reference proteome</keyword>
<feature type="compositionally biased region" description="Basic and acidic residues" evidence="1">
    <location>
        <begin position="206"/>
        <end position="219"/>
    </location>
</feature>
<dbReference type="PROSITE" id="PS51257">
    <property type="entry name" value="PROKAR_LIPOPROTEIN"/>
    <property type="match status" value="1"/>
</dbReference>
<protein>
    <recommendedName>
        <fullName evidence="5">Lipoprotein</fullName>
    </recommendedName>
</protein>
<evidence type="ECO:0000313" key="4">
    <source>
        <dbReference type="Proteomes" id="UP000559626"/>
    </source>
</evidence>
<feature type="compositionally biased region" description="Low complexity" evidence="1">
    <location>
        <begin position="153"/>
        <end position="191"/>
    </location>
</feature>
<evidence type="ECO:0000256" key="2">
    <source>
        <dbReference type="SAM" id="SignalP"/>
    </source>
</evidence>
<dbReference type="RefSeq" id="WP_169533738.1">
    <property type="nucleotide sequence ID" value="NZ_JABBGH010000005.1"/>
</dbReference>
<gene>
    <name evidence="3" type="ORF">HHL22_22765</name>
</gene>
<feature type="region of interest" description="Disordered" evidence="1">
    <location>
        <begin position="20"/>
        <end position="41"/>
    </location>
</feature>
<reference evidence="3 4" key="1">
    <citation type="submission" date="2020-04" db="EMBL/GenBank/DDBJ databases">
        <title>Hymenobacter polaris sp. nov., isolated from Arctic soil.</title>
        <authorList>
            <person name="Dahal R.H."/>
        </authorList>
    </citation>
    <scope>NUCLEOTIDE SEQUENCE [LARGE SCALE GENOMIC DNA]</scope>
    <source>
        <strain evidence="3 4">RP-2-7</strain>
    </source>
</reference>
<accession>A0A7Y0AJ31</accession>
<dbReference type="EMBL" id="JABBGH010000005">
    <property type="protein sequence ID" value="NML68030.1"/>
    <property type="molecule type" value="Genomic_DNA"/>
</dbReference>